<dbReference type="SMART" id="SM00753">
    <property type="entry name" value="PAM"/>
    <property type="match status" value="1"/>
</dbReference>
<dbReference type="GO" id="GO:0030234">
    <property type="term" value="F:enzyme regulator activity"/>
    <property type="evidence" value="ECO:0007669"/>
    <property type="project" value="InterPro"/>
</dbReference>
<dbReference type="GO" id="GO:0006511">
    <property type="term" value="P:ubiquitin-dependent protein catabolic process"/>
    <property type="evidence" value="ECO:0007669"/>
    <property type="project" value="TreeGrafter"/>
</dbReference>
<dbReference type="AlphaFoldDB" id="A0A1A8ZAM4"/>
<dbReference type="PANTHER" id="PTHR10758">
    <property type="entry name" value="26S PROTEASOME NON-ATPASE REGULATORY SUBUNIT 3/COP9 SIGNALOSOME COMPLEX SUBUNIT 3"/>
    <property type="match status" value="1"/>
</dbReference>
<feature type="region of interest" description="Disordered" evidence="2">
    <location>
        <begin position="67"/>
        <end position="130"/>
    </location>
</feature>
<dbReference type="PANTHER" id="PTHR10758:SF2">
    <property type="entry name" value="26S PROTEASOME NON-ATPASE REGULATORY SUBUNIT 3"/>
    <property type="match status" value="1"/>
</dbReference>
<feature type="compositionally biased region" description="Basic and acidic residues" evidence="2">
    <location>
        <begin position="608"/>
        <end position="626"/>
    </location>
</feature>
<protein>
    <submittedName>
        <fullName evidence="5">26S proteasome non-ATPase regulatory subunit 3</fullName>
    </submittedName>
</protein>
<evidence type="ECO:0000259" key="3">
    <source>
        <dbReference type="Pfam" id="PF08375"/>
    </source>
</evidence>
<feature type="compositionally biased region" description="Acidic residues" evidence="2">
    <location>
        <begin position="629"/>
        <end position="643"/>
    </location>
</feature>
<proteinExistence type="predicted"/>
<dbReference type="GO" id="GO:0008541">
    <property type="term" value="C:proteasome regulatory particle, lid subcomplex"/>
    <property type="evidence" value="ECO:0007669"/>
    <property type="project" value="TreeGrafter"/>
</dbReference>
<feature type="region of interest" description="Disordered" evidence="2">
    <location>
        <begin position="605"/>
        <end position="643"/>
    </location>
</feature>
<dbReference type="EMBL" id="FLRE01000155">
    <property type="protein sequence ID" value="SBT40919.1"/>
    <property type="molecule type" value="Genomic_DNA"/>
</dbReference>
<evidence type="ECO:0000256" key="1">
    <source>
        <dbReference type="ARBA" id="ARBA00022942"/>
    </source>
</evidence>
<dbReference type="Pfam" id="PF25573">
    <property type="entry name" value="TPR_PSMD3_N"/>
    <property type="match status" value="1"/>
</dbReference>
<gene>
    <name evidence="5" type="ORF">POVWA2_040750</name>
</gene>
<accession>A0A1A8ZAM4</accession>
<keyword evidence="1 5" id="KW-0647">Proteasome</keyword>
<dbReference type="InterPro" id="IPR057985">
    <property type="entry name" value="TPR_PSMD3_N"/>
</dbReference>
<evidence type="ECO:0000259" key="4">
    <source>
        <dbReference type="Pfam" id="PF25573"/>
    </source>
</evidence>
<feature type="domain" description="26S proteasome non-ATPase regulatory subunit 3 C-terminal" evidence="3">
    <location>
        <begin position="574"/>
        <end position="638"/>
    </location>
</feature>
<organism evidence="5 6">
    <name type="scientific">Plasmodium ovale wallikeri</name>
    <dbReference type="NCBI Taxonomy" id="864142"/>
    <lineage>
        <taxon>Eukaryota</taxon>
        <taxon>Sar</taxon>
        <taxon>Alveolata</taxon>
        <taxon>Apicomplexa</taxon>
        <taxon>Aconoidasida</taxon>
        <taxon>Haemosporida</taxon>
        <taxon>Plasmodiidae</taxon>
        <taxon>Plasmodium</taxon>
        <taxon>Plasmodium (Plasmodium)</taxon>
    </lineage>
</organism>
<dbReference type="Proteomes" id="UP000078550">
    <property type="component" value="Unassembled WGS sequence"/>
</dbReference>
<reference evidence="6" key="1">
    <citation type="submission" date="2016-05" db="EMBL/GenBank/DDBJ databases">
        <authorList>
            <person name="Naeem Raeece"/>
        </authorList>
    </citation>
    <scope>NUCLEOTIDE SEQUENCE [LARGE SCALE GENOMIC DNA]</scope>
</reference>
<name>A0A1A8ZAM4_PLAOA</name>
<feature type="domain" description="26S proteasome non-ATPase regulatory subunit 3 N-terminal TPR repeats" evidence="4">
    <location>
        <begin position="136"/>
        <end position="436"/>
    </location>
</feature>
<dbReference type="InterPro" id="IPR013586">
    <property type="entry name" value="PSMD3_C"/>
</dbReference>
<evidence type="ECO:0000313" key="6">
    <source>
        <dbReference type="Proteomes" id="UP000078550"/>
    </source>
</evidence>
<evidence type="ECO:0000313" key="5">
    <source>
        <dbReference type="EMBL" id="SBT40919.1"/>
    </source>
</evidence>
<dbReference type="Pfam" id="PF08375">
    <property type="entry name" value="Rpn3_C"/>
    <property type="match status" value="1"/>
</dbReference>
<sequence length="643" mass="74454">MVSKLVSLDASIRIGETELVGASVYKHTHSHTHPYIHTRIYTPVYTHLYIHIRIYTHIHACEWNPLRRDGKNMKDKANIGENGQEKDSEEKDGQAKDGQAKDGQAKDSEEKNSEEKDSQEKNSEEKDSEEGRNMFVKNLIESINHINNAVVYKDNRYILRMLKYIKGMRVSIKNDTINLMPILINLLLKIFKENNPIYIILYKYINEYKELSKEIMEFININDKTYINCIDEIEVFFYIMILLYVLDKKYYNESMNLSNLIINRINKLNKRSLDYINAKVYFYYSWIHELGGNLSGIRQDLLIIYRNACLHRDIMTQTVVLNLILRNYIKHNLYDLAVKFISKTSFPDNLSSNAQYARYLYYIGKILAIQLAYSESHSKLTQAIRKAPQNTQSAKGFKLEATKMEIIVELLMGDIPDRSLFSNKIMRNKLIPYKHVVSAVRNGDINKFSKVMYDYKKLFIRDGVYLLIKRIHHNVIKTALRIINLSYSRISIVSSTTDLHVLCFALVAGVCATTVAHPTYLRSFPTLQSDIGKKIGVESPLDIVGITAKAIHDGVIEATIDYENQYVESKSNCDVYITGDPMKAFHKRIAFCLQLYSDAIKAMQYPDENEKKENEEAKERKMRQQEELAQAEEGDLGDDNDLL</sequence>
<dbReference type="InterPro" id="IPR050756">
    <property type="entry name" value="CSN3"/>
</dbReference>
<dbReference type="GO" id="GO:0042176">
    <property type="term" value="P:regulation of protein catabolic process"/>
    <property type="evidence" value="ECO:0007669"/>
    <property type="project" value="InterPro"/>
</dbReference>
<evidence type="ECO:0000256" key="2">
    <source>
        <dbReference type="SAM" id="MobiDB-lite"/>
    </source>
</evidence>